<sequence length="167" mass="17869">MRAIALVLLLSACGTAPEAPRIWRDPAVPIASKADFDAARFAGRWHHVARFPEPGGAACPDTVTDWAAAGDTMTLRRSCDGEPTATGTARVAPLGRLRVTQDGTTTEKWVLWADDGYRTAVLVRADGRGGAILDRTPRAPVDRLRAAIEVLDFNGFDTDALVFGNTP</sequence>
<protein>
    <submittedName>
        <fullName evidence="2">Bacterial lipocalin</fullName>
    </submittedName>
</protein>
<evidence type="ECO:0000313" key="3">
    <source>
        <dbReference type="Proteomes" id="UP000048908"/>
    </source>
</evidence>
<dbReference type="SUPFAM" id="SSF50814">
    <property type="entry name" value="Lipocalins"/>
    <property type="match status" value="1"/>
</dbReference>
<evidence type="ECO:0000259" key="1">
    <source>
        <dbReference type="Pfam" id="PF08212"/>
    </source>
</evidence>
<dbReference type="STRING" id="282197.SAMN04488517_102671"/>
<dbReference type="Proteomes" id="UP000048908">
    <property type="component" value="Unassembled WGS sequence"/>
</dbReference>
<dbReference type="InterPro" id="IPR022272">
    <property type="entry name" value="Lipocalin_CS"/>
</dbReference>
<dbReference type="Pfam" id="PF08212">
    <property type="entry name" value="Lipocalin_2"/>
    <property type="match status" value="1"/>
</dbReference>
<proteinExistence type="predicted"/>
<dbReference type="RefSeq" id="WP_055683196.1">
    <property type="nucleotide sequence ID" value="NZ_CXPG01000020.1"/>
</dbReference>
<dbReference type="OrthoDB" id="594739at2"/>
<keyword evidence="3" id="KW-1185">Reference proteome</keyword>
<name>A0A0M6XUF1_9RHOB</name>
<organism evidence="2 3">
    <name type="scientific">Jannaschia rubra</name>
    <dbReference type="NCBI Taxonomy" id="282197"/>
    <lineage>
        <taxon>Bacteria</taxon>
        <taxon>Pseudomonadati</taxon>
        <taxon>Pseudomonadota</taxon>
        <taxon>Alphaproteobacteria</taxon>
        <taxon>Rhodobacterales</taxon>
        <taxon>Roseobacteraceae</taxon>
        <taxon>Jannaschia</taxon>
    </lineage>
</organism>
<evidence type="ECO:0000313" key="2">
    <source>
        <dbReference type="EMBL" id="CTQ33835.1"/>
    </source>
</evidence>
<dbReference type="PROSITE" id="PS00213">
    <property type="entry name" value="LIPOCALIN"/>
    <property type="match status" value="1"/>
</dbReference>
<dbReference type="InterPro" id="IPR012674">
    <property type="entry name" value="Calycin"/>
</dbReference>
<dbReference type="Gene3D" id="2.40.128.20">
    <property type="match status" value="1"/>
</dbReference>
<reference evidence="2 3" key="1">
    <citation type="submission" date="2015-07" db="EMBL/GenBank/DDBJ databases">
        <authorList>
            <person name="Noorani M."/>
        </authorList>
    </citation>
    <scope>NUCLEOTIDE SEQUENCE [LARGE SCALE GENOMIC DNA]</scope>
    <source>
        <strain evidence="2 3">CECT 5088</strain>
    </source>
</reference>
<gene>
    <name evidence="2" type="ORF">JAN5088_02621</name>
</gene>
<dbReference type="EMBL" id="CXPG01000020">
    <property type="protein sequence ID" value="CTQ33835.1"/>
    <property type="molecule type" value="Genomic_DNA"/>
</dbReference>
<dbReference type="InterPro" id="IPR000566">
    <property type="entry name" value="Lipocln_cytosolic_FA-bd_dom"/>
</dbReference>
<accession>A0A0M6XUF1</accession>
<dbReference type="AlphaFoldDB" id="A0A0M6XUF1"/>
<feature type="domain" description="Lipocalin/cytosolic fatty-acid binding" evidence="1">
    <location>
        <begin position="37"/>
        <end position="162"/>
    </location>
</feature>